<sequence length="163" mass="17032">MARITGSWLSGPQAGLDNGQAEGAYRGEALGLPASGPGSLATSWRRTGGLLADWLMAGCISLGFVGFNSQHLSSVVLMVWFVVGVVTVSLFSFTPGQFLLGMRVARVDMNGAGVVRGGLISVGLWRAVVRQILIVFCVPALVTDADGRGMHDRATGTALVLTR</sequence>
<accession>A0A916SW46</accession>
<dbReference type="AlphaFoldDB" id="A0A916SW46"/>
<evidence type="ECO:0000313" key="2">
    <source>
        <dbReference type="EMBL" id="GGB18685.1"/>
    </source>
</evidence>
<dbReference type="EMBL" id="BMGC01000002">
    <property type="protein sequence ID" value="GGB18685.1"/>
    <property type="molecule type" value="Genomic_DNA"/>
</dbReference>
<evidence type="ECO:0000313" key="3">
    <source>
        <dbReference type="Proteomes" id="UP000621454"/>
    </source>
</evidence>
<proteinExistence type="predicted"/>
<keyword evidence="1" id="KW-0472">Membrane</keyword>
<gene>
    <name evidence="2" type="ORF">GCM10011489_03500</name>
</gene>
<keyword evidence="1" id="KW-1133">Transmembrane helix</keyword>
<dbReference type="Proteomes" id="UP000621454">
    <property type="component" value="Unassembled WGS sequence"/>
</dbReference>
<keyword evidence="1" id="KW-0812">Transmembrane</keyword>
<dbReference type="PIRSF" id="PIRSF021697">
    <property type="entry name" value="UCP021697"/>
    <property type="match status" value="1"/>
</dbReference>
<dbReference type="RefSeq" id="WP_188584869.1">
    <property type="nucleotide sequence ID" value="NZ_BMGC01000002.1"/>
</dbReference>
<feature type="transmembrane region" description="Helical" evidence="1">
    <location>
        <begin position="73"/>
        <end position="93"/>
    </location>
</feature>
<dbReference type="InterPro" id="IPR016795">
    <property type="entry name" value="UCP021697"/>
</dbReference>
<keyword evidence="3" id="KW-1185">Reference proteome</keyword>
<comment type="caution">
    <text evidence="2">The sequence shown here is derived from an EMBL/GenBank/DDBJ whole genome shotgun (WGS) entry which is preliminary data.</text>
</comment>
<reference evidence="2" key="2">
    <citation type="submission" date="2020-09" db="EMBL/GenBank/DDBJ databases">
        <authorList>
            <person name="Sun Q."/>
            <person name="Zhou Y."/>
        </authorList>
    </citation>
    <scope>NUCLEOTIDE SEQUENCE</scope>
    <source>
        <strain evidence="2">CGMCC 1.12827</strain>
    </source>
</reference>
<evidence type="ECO:0000256" key="1">
    <source>
        <dbReference type="SAM" id="Phobius"/>
    </source>
</evidence>
<organism evidence="2 3">
    <name type="scientific">Gordonia jinhuaensis</name>
    <dbReference type="NCBI Taxonomy" id="1517702"/>
    <lineage>
        <taxon>Bacteria</taxon>
        <taxon>Bacillati</taxon>
        <taxon>Actinomycetota</taxon>
        <taxon>Actinomycetes</taxon>
        <taxon>Mycobacteriales</taxon>
        <taxon>Gordoniaceae</taxon>
        <taxon>Gordonia</taxon>
    </lineage>
</organism>
<protein>
    <recommendedName>
        <fullName evidence="4">RDD family protein</fullName>
    </recommendedName>
</protein>
<feature type="transmembrane region" description="Helical" evidence="1">
    <location>
        <begin position="50"/>
        <end position="67"/>
    </location>
</feature>
<evidence type="ECO:0008006" key="4">
    <source>
        <dbReference type="Google" id="ProtNLM"/>
    </source>
</evidence>
<reference evidence="2" key="1">
    <citation type="journal article" date="2014" name="Int. J. Syst. Evol. Microbiol.">
        <title>Complete genome sequence of Corynebacterium casei LMG S-19264T (=DSM 44701T), isolated from a smear-ripened cheese.</title>
        <authorList>
            <consortium name="US DOE Joint Genome Institute (JGI-PGF)"/>
            <person name="Walter F."/>
            <person name="Albersmeier A."/>
            <person name="Kalinowski J."/>
            <person name="Ruckert C."/>
        </authorList>
    </citation>
    <scope>NUCLEOTIDE SEQUENCE</scope>
    <source>
        <strain evidence="2">CGMCC 1.12827</strain>
    </source>
</reference>
<name>A0A916SW46_9ACTN</name>